<dbReference type="PANTHER" id="PTHR36173">
    <property type="entry name" value="RIBONUCLEASE VAPC16-RELATED"/>
    <property type="match status" value="1"/>
</dbReference>
<dbReference type="CDD" id="cd09872">
    <property type="entry name" value="PIN_Sll0205-like"/>
    <property type="match status" value="1"/>
</dbReference>
<keyword evidence="3" id="KW-1185">Reference proteome</keyword>
<dbReference type="EMBL" id="RJJR01000019">
    <property type="protein sequence ID" value="RNI33499.1"/>
    <property type="molecule type" value="Genomic_DNA"/>
</dbReference>
<reference evidence="2 3" key="1">
    <citation type="submission" date="2018-11" db="EMBL/GenBank/DDBJ databases">
        <title>Draft genome sequence of Ferruginibacter sp. BO-59.</title>
        <authorList>
            <person name="Im W.T."/>
        </authorList>
    </citation>
    <scope>NUCLEOTIDE SEQUENCE [LARGE SCALE GENOMIC DNA]</scope>
    <source>
        <strain evidence="2 3">BO-59</strain>
    </source>
</reference>
<dbReference type="SUPFAM" id="SSF88723">
    <property type="entry name" value="PIN domain-like"/>
    <property type="match status" value="1"/>
</dbReference>
<dbReference type="Proteomes" id="UP000267223">
    <property type="component" value="Unassembled WGS sequence"/>
</dbReference>
<evidence type="ECO:0000313" key="3">
    <source>
        <dbReference type="Proteomes" id="UP000267223"/>
    </source>
</evidence>
<gene>
    <name evidence="2" type="ORF">EFY79_18825</name>
</gene>
<dbReference type="Pfam" id="PF01850">
    <property type="entry name" value="PIN"/>
    <property type="match status" value="1"/>
</dbReference>
<organism evidence="2 3">
    <name type="scientific">Hanamia caeni</name>
    <dbReference type="NCBI Taxonomy" id="2294116"/>
    <lineage>
        <taxon>Bacteria</taxon>
        <taxon>Pseudomonadati</taxon>
        <taxon>Bacteroidota</taxon>
        <taxon>Chitinophagia</taxon>
        <taxon>Chitinophagales</taxon>
        <taxon>Chitinophagaceae</taxon>
        <taxon>Hanamia</taxon>
    </lineage>
</organism>
<sequence length="94" mass="11149">MNLLRILKIINKAIKISINRVELNTSFEQIGEEINNNNFKMLPITFQDTLIISSLPFHHRDPFDRLLIAQSLNNNFILISKDKFFDNYQIKTIW</sequence>
<dbReference type="AlphaFoldDB" id="A0A3M9N6V4"/>
<evidence type="ECO:0000313" key="2">
    <source>
        <dbReference type="EMBL" id="RNI33499.1"/>
    </source>
</evidence>
<comment type="caution">
    <text evidence="2">The sequence shown here is derived from an EMBL/GenBank/DDBJ whole genome shotgun (WGS) entry which is preliminary data.</text>
</comment>
<feature type="domain" description="PIN" evidence="1">
    <location>
        <begin position="32"/>
        <end position="88"/>
    </location>
</feature>
<dbReference type="PANTHER" id="PTHR36173:SF2">
    <property type="entry name" value="RIBONUCLEASE VAPC16"/>
    <property type="match status" value="1"/>
</dbReference>
<dbReference type="InterPro" id="IPR029060">
    <property type="entry name" value="PIN-like_dom_sf"/>
</dbReference>
<dbReference type="InterPro" id="IPR002716">
    <property type="entry name" value="PIN_dom"/>
</dbReference>
<protein>
    <submittedName>
        <fullName evidence="2">PIN domain-containing protein</fullName>
    </submittedName>
</protein>
<dbReference type="InterPro" id="IPR052919">
    <property type="entry name" value="TA_system_RNase"/>
</dbReference>
<proteinExistence type="predicted"/>
<accession>A0A3M9N6V4</accession>
<dbReference type="RefSeq" id="WP_123122301.1">
    <property type="nucleotide sequence ID" value="NZ_RJJR01000019.1"/>
</dbReference>
<dbReference type="InterPro" id="IPR041705">
    <property type="entry name" value="PIN_Sll0205"/>
</dbReference>
<evidence type="ECO:0000259" key="1">
    <source>
        <dbReference type="Pfam" id="PF01850"/>
    </source>
</evidence>
<name>A0A3M9N6V4_9BACT</name>